<evidence type="ECO:0000256" key="2">
    <source>
        <dbReference type="ARBA" id="ARBA00012916"/>
    </source>
</evidence>
<dbReference type="GO" id="GO:0006002">
    <property type="term" value="P:fructose 6-phosphate metabolic process"/>
    <property type="evidence" value="ECO:0007669"/>
    <property type="project" value="TreeGrafter"/>
</dbReference>
<dbReference type="InterPro" id="IPR046348">
    <property type="entry name" value="SIS_dom_sf"/>
</dbReference>
<protein>
    <recommendedName>
        <fullName evidence="3">Glutamine--fructose-6-phosphate aminotransferase [isomerizing]</fullName>
        <ecNumber evidence="2">2.6.1.16</ecNumber>
    </recommendedName>
</protein>
<reference evidence="4 5" key="1">
    <citation type="journal article" date="2016" name="Nat. Commun.">
        <title>Thousands of microbial genomes shed light on interconnected biogeochemical processes in an aquifer system.</title>
        <authorList>
            <person name="Anantharaman K."/>
            <person name="Brown C.T."/>
            <person name="Hug L.A."/>
            <person name="Sharon I."/>
            <person name="Castelle C.J."/>
            <person name="Probst A.J."/>
            <person name="Thomas B.C."/>
            <person name="Singh A."/>
            <person name="Wilkins M.J."/>
            <person name="Karaoz U."/>
            <person name="Brodie E.L."/>
            <person name="Williams K.H."/>
            <person name="Hubbard S.S."/>
            <person name="Banfield J.F."/>
        </authorList>
    </citation>
    <scope>NUCLEOTIDE SEQUENCE [LARGE SCALE GENOMIC DNA]</scope>
</reference>
<dbReference type="STRING" id="1817813.A2008_06480"/>
<dbReference type="GO" id="GO:0004360">
    <property type="term" value="F:glutamine-fructose-6-phosphate transaminase (isomerizing) activity"/>
    <property type="evidence" value="ECO:0007669"/>
    <property type="project" value="UniProtKB-EC"/>
</dbReference>
<comment type="catalytic activity">
    <reaction evidence="1">
        <text>D-fructose 6-phosphate + L-glutamine = D-glucosamine 6-phosphate + L-glutamate</text>
        <dbReference type="Rhea" id="RHEA:13237"/>
        <dbReference type="ChEBI" id="CHEBI:29985"/>
        <dbReference type="ChEBI" id="CHEBI:58359"/>
        <dbReference type="ChEBI" id="CHEBI:58725"/>
        <dbReference type="ChEBI" id="CHEBI:61527"/>
        <dbReference type="EC" id="2.6.1.16"/>
    </reaction>
</comment>
<dbReference type="GO" id="GO:0097367">
    <property type="term" value="F:carbohydrate derivative binding"/>
    <property type="evidence" value="ECO:0007669"/>
    <property type="project" value="InterPro"/>
</dbReference>
<dbReference type="SUPFAM" id="SSF53697">
    <property type="entry name" value="SIS domain"/>
    <property type="match status" value="1"/>
</dbReference>
<dbReference type="GO" id="GO:0006487">
    <property type="term" value="P:protein N-linked glycosylation"/>
    <property type="evidence" value="ECO:0007669"/>
    <property type="project" value="TreeGrafter"/>
</dbReference>
<evidence type="ECO:0000256" key="1">
    <source>
        <dbReference type="ARBA" id="ARBA00001031"/>
    </source>
</evidence>
<evidence type="ECO:0000313" key="5">
    <source>
        <dbReference type="Proteomes" id="UP000178735"/>
    </source>
</evidence>
<evidence type="ECO:0000256" key="3">
    <source>
        <dbReference type="ARBA" id="ARBA00016090"/>
    </source>
</evidence>
<dbReference type="PANTHER" id="PTHR10937">
    <property type="entry name" value="GLUCOSAMINE--FRUCTOSE-6-PHOSPHATE AMINOTRANSFERASE, ISOMERIZING"/>
    <property type="match status" value="1"/>
</dbReference>
<dbReference type="EMBL" id="MGFH01000059">
    <property type="protein sequence ID" value="OGM06539.1"/>
    <property type="molecule type" value="Genomic_DNA"/>
</dbReference>
<dbReference type="Proteomes" id="UP000178735">
    <property type="component" value="Unassembled WGS sequence"/>
</dbReference>
<dbReference type="Gene3D" id="3.40.50.10490">
    <property type="entry name" value="Glucose-6-phosphate isomerase like protein, domain 1"/>
    <property type="match status" value="1"/>
</dbReference>
<name>A0A1F7WVT5_9BACT</name>
<proteinExistence type="predicted"/>
<dbReference type="EC" id="2.6.1.16" evidence="2"/>
<dbReference type="PANTHER" id="PTHR10937:SF0">
    <property type="entry name" value="GLUTAMINE--FRUCTOSE-6-PHOSPHATE TRANSAMINASE (ISOMERIZING)"/>
    <property type="match status" value="1"/>
</dbReference>
<accession>A0A1F7WVT5</accession>
<organism evidence="4 5">
    <name type="scientific">Candidatus Wallbacteria bacterium GWC2_49_35</name>
    <dbReference type="NCBI Taxonomy" id="1817813"/>
    <lineage>
        <taxon>Bacteria</taxon>
        <taxon>Candidatus Walliibacteriota</taxon>
    </lineage>
</organism>
<evidence type="ECO:0000313" key="4">
    <source>
        <dbReference type="EMBL" id="OGM06539.1"/>
    </source>
</evidence>
<gene>
    <name evidence="4" type="ORF">A2008_06480</name>
</gene>
<sequence>MSKFSLIYKCRLIEALGELKSSGLFGAAGSALKTALIESIAVLYGVGALDLHNYALLDADFLREPAYPSGCSVGGGITRLFFNLKDYKKHKNEIIEHNLRLIWSVFDITAEGSAAGYDSHGITLAALNLKTGATELVREKTSGDIDERGYITISNLLKKCPEIETGDALVLVTGAQTRAATQGDNMYSRANAHLHNERMTREIFNDAMNSEELERFRRAYPLVINRDGPFCVGHNGDVNSKIKWEKYFLNMGFETKADSDSKEIPRIIRIVYECLMAEEILKAEGRFLGWFMDTLFYNQVLSERAKFEIDGAAKIIGFEEQKRLVTETAAGLLASGASKVTASCSVAAKLIYLVDPTSIFVFETLTNIIDEKGAVIPVTTITRGPKSGGMFLYRDATDHTIPVKFASSLSNMRNQIKKYDNEKQEEIAVDYITSGAKILVREGSVSYYSLSDWQAAEIYQPANSKEPELKIYDVLKASAINKKPEKSPIIDYQLKGLEKSAILKEEGYFKNKSRVERTVIYETILGKIVSGPNFIKGKQIKSFATEEPVSFAIDNQYGVEIYLSYVTLLRNTRHIFKCEYDADGGIVGKIKLNTAAFFNVSNPALKEKDLEKIIKKIDKIYGFAEGTSRNVLGMCFSIANLEGLNGCFMNALESNLARIERPHVDGNSLALFVSNSGGTKPVVALAEELIAKADPSFAEGPYIMSVTNLITSELALLTSKSLGASVTNMPWEKSVGSTFAAFTAMQNILALIVYIHEVKGLIKPERAQYLYRALAGFAGVAKKTLASASVKEKTSALAKYIAGNNIDISYVGAFNGYDGCEGALKFAEMMQHPRVKFFSGAYEQHGQRATYLRSHKTAHGSLVILHIPNLETSIGSWMAQLIKEDKPRVGKIAVIAAEEDLMKLYENGADYVIPAPNFTTANLFTDALSKLILDNILTLATILESNKIADEIVGWGERLLDLTAAAGRSAKSIPAILKELKIIWKKYKKLETGGSTAEDRVKALYELESELVDAIISDEERETAIARIYKDSRSISIINAETRSYIDDLFSILLGWDAKNTDEAPIFYNLINDLILEFSNRGLAMNLADERFEDSPYMSKAAIHYQGMAKIIGANPIKPDNIAKFQQGWGISSFILDAGRRFSDPSVNPHSIFDNLAHLGGGEIERFVGDLERIKWPREAALRLSSILKLVKIKKINKYRADFGEKKNYRFAACEPAKASEYHPAQDFVESAVRSGASGFNVLRTNGCKYNIECLFLDKYGDAENLLVLEAENRKIDTERLGEIFSGDPFVRTQIDFLKEWYADETEESILKLLMKVCPIQVSVFDKKELVRQFETLKDKRNLVDSLSKFTPVFDEMQIDAFGFSINDLKTMRNISNAIVSFRGGAPYQVQKKSESGKVEFYGVREKEKAFGIAGAKASAFDKPGKLSGNKKITCVGGRLKMGYGKDGAPIVIIPWHNAVAELEKIILLHIEIDENLTIGKKIETLGEKYNLIVNNVSEHFEWNDNHLNLVTMKDLMMLSDEEIADNKIIETLRKDKRANNNNY</sequence>
<dbReference type="GO" id="GO:0006047">
    <property type="term" value="P:UDP-N-acetylglucosamine metabolic process"/>
    <property type="evidence" value="ECO:0007669"/>
    <property type="project" value="TreeGrafter"/>
</dbReference>
<comment type="caution">
    <text evidence="4">The sequence shown here is derived from an EMBL/GenBank/DDBJ whole genome shotgun (WGS) entry which is preliminary data.</text>
</comment>